<organism evidence="11 12">
    <name type="scientific">Ancylostoma ceylanicum</name>
    <dbReference type="NCBI Taxonomy" id="53326"/>
    <lineage>
        <taxon>Eukaryota</taxon>
        <taxon>Metazoa</taxon>
        <taxon>Ecdysozoa</taxon>
        <taxon>Nematoda</taxon>
        <taxon>Chromadorea</taxon>
        <taxon>Rhabditida</taxon>
        <taxon>Rhabditina</taxon>
        <taxon>Rhabditomorpha</taxon>
        <taxon>Strongyloidea</taxon>
        <taxon>Ancylostomatidae</taxon>
        <taxon>Ancylostomatinae</taxon>
        <taxon>Ancylostoma</taxon>
    </lineage>
</organism>
<dbReference type="Pfam" id="PF00046">
    <property type="entry name" value="Homeodomain"/>
    <property type="match status" value="1"/>
</dbReference>
<dbReference type="InterPro" id="IPR052002">
    <property type="entry name" value="Even-skipped_HD"/>
</dbReference>
<keyword evidence="4 7" id="KW-0371">Homeobox</keyword>
<keyword evidence="2" id="KW-0217">Developmental protein</keyword>
<dbReference type="PROSITE" id="PS50071">
    <property type="entry name" value="HOMEOBOX_2"/>
    <property type="match status" value="1"/>
</dbReference>
<evidence type="ECO:0000256" key="4">
    <source>
        <dbReference type="ARBA" id="ARBA00023155"/>
    </source>
</evidence>
<evidence type="ECO:0000256" key="2">
    <source>
        <dbReference type="ARBA" id="ARBA00022473"/>
    </source>
</evidence>
<sequence length="268" mass="29916">MSSCLSRSRALSRQLSAMSPVLIGLSEKGRGYRNAPPATDRVRSRGLHPLCVGVNPNEIHIAMQSFAIDSLIGDKNSSSSTHQAHVSSSSDEDCAHRELRLPPSSSRHHPYANPDPRDDSQIRRYRTAFSREQIGRLEREFAKENYVSRKTRGELAAELNLPEGTIKVWFQNRRMKDKRQKVGGIAWPLIPPQLAYLMHPFSYDMWAKTAFAYPPSPMLPQRVPTIPFPVPNDVLKTTSEEPCDDVKPITIATALELTNANTASAETA</sequence>
<evidence type="ECO:0000256" key="6">
    <source>
        <dbReference type="ARBA" id="ARBA00038449"/>
    </source>
</evidence>
<keyword evidence="3 7" id="KW-0238">DNA-binding</keyword>
<dbReference type="SUPFAM" id="SSF46689">
    <property type="entry name" value="Homeodomain-like"/>
    <property type="match status" value="1"/>
</dbReference>
<evidence type="ECO:0000259" key="10">
    <source>
        <dbReference type="PROSITE" id="PS50071"/>
    </source>
</evidence>
<dbReference type="GO" id="GO:0000981">
    <property type="term" value="F:DNA-binding transcription factor activity, RNA polymerase II-specific"/>
    <property type="evidence" value="ECO:0007669"/>
    <property type="project" value="InterPro"/>
</dbReference>
<feature type="domain" description="Homeobox" evidence="10">
    <location>
        <begin position="120"/>
        <end position="180"/>
    </location>
</feature>
<reference evidence="12" key="1">
    <citation type="journal article" date="2015" name="Nat. Genet.">
        <title>The genome and transcriptome of the zoonotic hookworm Ancylostoma ceylanicum identify infection-specific gene families.</title>
        <authorList>
            <person name="Schwarz E.M."/>
            <person name="Hu Y."/>
            <person name="Antoshechkin I."/>
            <person name="Miller M.M."/>
            <person name="Sternberg P.W."/>
            <person name="Aroian R.V."/>
        </authorList>
    </citation>
    <scope>NUCLEOTIDE SEQUENCE</scope>
    <source>
        <strain evidence="12">HY135</strain>
    </source>
</reference>
<feature type="region of interest" description="Disordered" evidence="9">
    <location>
        <begin position="74"/>
        <end position="122"/>
    </location>
</feature>
<dbReference type="STRING" id="53326.A0A016TFE5"/>
<evidence type="ECO:0000256" key="5">
    <source>
        <dbReference type="ARBA" id="ARBA00023242"/>
    </source>
</evidence>
<evidence type="ECO:0000313" key="11">
    <source>
        <dbReference type="EMBL" id="EYC01380.1"/>
    </source>
</evidence>
<evidence type="ECO:0000256" key="8">
    <source>
        <dbReference type="RuleBase" id="RU000682"/>
    </source>
</evidence>
<comment type="subcellular location">
    <subcellularLocation>
        <location evidence="1 7 8">Nucleus</location>
    </subcellularLocation>
</comment>
<dbReference type="InterPro" id="IPR017970">
    <property type="entry name" value="Homeobox_CS"/>
</dbReference>
<evidence type="ECO:0000256" key="3">
    <source>
        <dbReference type="ARBA" id="ARBA00023125"/>
    </source>
</evidence>
<dbReference type="Proteomes" id="UP000024635">
    <property type="component" value="Unassembled WGS sequence"/>
</dbReference>
<gene>
    <name evidence="11" type="primary">Acey_s0108.g72</name>
    <name evidence="11" type="synonym">Acey-vab-7</name>
    <name evidence="11" type="ORF">Y032_0108g72</name>
</gene>
<feature type="compositionally biased region" description="Low complexity" evidence="9">
    <location>
        <begin position="77"/>
        <end position="89"/>
    </location>
</feature>
<dbReference type="GO" id="GO:0000978">
    <property type="term" value="F:RNA polymerase II cis-regulatory region sequence-specific DNA binding"/>
    <property type="evidence" value="ECO:0007669"/>
    <property type="project" value="TreeGrafter"/>
</dbReference>
<feature type="DNA-binding region" description="Homeobox" evidence="7">
    <location>
        <begin position="122"/>
        <end position="181"/>
    </location>
</feature>
<evidence type="ECO:0000256" key="7">
    <source>
        <dbReference type="PROSITE-ProRule" id="PRU00108"/>
    </source>
</evidence>
<proteinExistence type="inferred from homology"/>
<dbReference type="InterPro" id="IPR001356">
    <property type="entry name" value="HD"/>
</dbReference>
<dbReference type="PROSITE" id="PS00027">
    <property type="entry name" value="HOMEOBOX_1"/>
    <property type="match status" value="1"/>
</dbReference>
<dbReference type="PANTHER" id="PTHR46294">
    <property type="entry name" value="SEGMENTATION PROTEIN EVEN-SKIPPED"/>
    <property type="match status" value="1"/>
</dbReference>
<comment type="caution">
    <text evidence="11">The sequence shown here is derived from an EMBL/GenBank/DDBJ whole genome shotgun (WGS) entry which is preliminary data.</text>
</comment>
<evidence type="ECO:0000256" key="9">
    <source>
        <dbReference type="SAM" id="MobiDB-lite"/>
    </source>
</evidence>
<dbReference type="PANTHER" id="PTHR46294:SF4">
    <property type="entry name" value="SEGMENTATION PROTEIN EVEN-SKIPPED"/>
    <property type="match status" value="1"/>
</dbReference>
<protein>
    <recommendedName>
        <fullName evidence="10">Homeobox domain-containing protein</fullName>
    </recommendedName>
</protein>
<comment type="similarity">
    <text evidence="6">Belongs to the even-skipped homeobox family.</text>
</comment>
<evidence type="ECO:0000313" key="12">
    <source>
        <dbReference type="Proteomes" id="UP000024635"/>
    </source>
</evidence>
<dbReference type="Gene3D" id="1.10.10.60">
    <property type="entry name" value="Homeodomain-like"/>
    <property type="match status" value="1"/>
</dbReference>
<dbReference type="CDD" id="cd00086">
    <property type="entry name" value="homeodomain"/>
    <property type="match status" value="1"/>
</dbReference>
<keyword evidence="12" id="KW-1185">Reference proteome</keyword>
<accession>A0A016TFE5</accession>
<evidence type="ECO:0000256" key="1">
    <source>
        <dbReference type="ARBA" id="ARBA00004123"/>
    </source>
</evidence>
<name>A0A016TFE5_9BILA</name>
<dbReference type="InterPro" id="IPR009057">
    <property type="entry name" value="Homeodomain-like_sf"/>
</dbReference>
<dbReference type="OrthoDB" id="6159439at2759"/>
<dbReference type="AlphaFoldDB" id="A0A016TFE5"/>
<dbReference type="SMART" id="SM00389">
    <property type="entry name" value="HOX"/>
    <property type="match status" value="1"/>
</dbReference>
<keyword evidence="5 7" id="KW-0539">Nucleus</keyword>
<dbReference type="GO" id="GO:0005634">
    <property type="term" value="C:nucleus"/>
    <property type="evidence" value="ECO:0007669"/>
    <property type="project" value="UniProtKB-SubCell"/>
</dbReference>
<dbReference type="EMBL" id="JARK01001444">
    <property type="protein sequence ID" value="EYC01380.1"/>
    <property type="molecule type" value="Genomic_DNA"/>
</dbReference>